<dbReference type="InterPro" id="IPR042195">
    <property type="entry name" value="ArgJ_beta_C"/>
</dbReference>
<evidence type="ECO:0000313" key="7">
    <source>
        <dbReference type="Proteomes" id="UP000553059"/>
    </source>
</evidence>
<dbReference type="Gene3D" id="3.10.20.340">
    <property type="entry name" value="ArgJ beta chain, C-terminal domain"/>
    <property type="match status" value="1"/>
</dbReference>
<name>A0A7C7D4U3_9FIRM</name>
<gene>
    <name evidence="6" type="ORF">GX523_05790</name>
</gene>
<sequence>TAWGCDLTHDYVTINGDYRT</sequence>
<evidence type="ECO:0000313" key="6">
    <source>
        <dbReference type="EMBL" id="HHY26253.1"/>
    </source>
</evidence>
<dbReference type="GO" id="GO:0006526">
    <property type="term" value="P:L-arginine biosynthetic process"/>
    <property type="evidence" value="ECO:0007669"/>
    <property type="project" value="InterPro"/>
</dbReference>
<evidence type="ECO:0000256" key="1">
    <source>
        <dbReference type="ARBA" id="ARBA00006774"/>
    </source>
</evidence>
<evidence type="ECO:0000256" key="4">
    <source>
        <dbReference type="ARBA" id="ARBA00022813"/>
    </source>
</evidence>
<dbReference type="Pfam" id="PF01960">
    <property type="entry name" value="ArgJ"/>
    <property type="match status" value="1"/>
</dbReference>
<accession>A0A7C7D4U3</accession>
<keyword evidence="4" id="KW-0068">Autocatalytic cleavage</keyword>
<dbReference type="EMBL" id="DUTF01000132">
    <property type="protein sequence ID" value="HHY26253.1"/>
    <property type="molecule type" value="Genomic_DNA"/>
</dbReference>
<dbReference type="SUPFAM" id="SSF56266">
    <property type="entry name" value="DmpA/ArgJ-like"/>
    <property type="match status" value="1"/>
</dbReference>
<dbReference type="AlphaFoldDB" id="A0A7C7D4U3"/>
<comment type="similarity">
    <text evidence="1">Belongs to the ArgJ family.</text>
</comment>
<dbReference type="InterPro" id="IPR016117">
    <property type="entry name" value="ArgJ-like_dom_sf"/>
</dbReference>
<organism evidence="6 7">
    <name type="scientific">Desulfitobacterium dehalogenans</name>
    <dbReference type="NCBI Taxonomy" id="36854"/>
    <lineage>
        <taxon>Bacteria</taxon>
        <taxon>Bacillati</taxon>
        <taxon>Bacillota</taxon>
        <taxon>Clostridia</taxon>
        <taxon>Eubacteriales</taxon>
        <taxon>Desulfitobacteriaceae</taxon>
        <taxon>Desulfitobacterium</taxon>
    </lineage>
</organism>
<keyword evidence="5" id="KW-0012">Acyltransferase</keyword>
<dbReference type="GO" id="GO:0004358">
    <property type="term" value="F:L-glutamate N-acetyltransferase activity, acting on acetyl-L-ornithine as donor"/>
    <property type="evidence" value="ECO:0007669"/>
    <property type="project" value="InterPro"/>
</dbReference>
<comment type="caution">
    <text evidence="6">The sequence shown here is derived from an EMBL/GenBank/DDBJ whole genome shotgun (WGS) entry which is preliminary data.</text>
</comment>
<dbReference type="InterPro" id="IPR002813">
    <property type="entry name" value="Arg_biosynth_ArgJ"/>
</dbReference>
<reference evidence="6 7" key="1">
    <citation type="journal article" date="2020" name="Biotechnol. Biofuels">
        <title>New insights from the biogas microbiome by comprehensive genome-resolved metagenomics of nearly 1600 species originating from multiple anaerobic digesters.</title>
        <authorList>
            <person name="Campanaro S."/>
            <person name="Treu L."/>
            <person name="Rodriguez-R L.M."/>
            <person name="Kovalovszki A."/>
            <person name="Ziels R.M."/>
            <person name="Maus I."/>
            <person name="Zhu X."/>
            <person name="Kougias P.G."/>
            <person name="Basile A."/>
            <person name="Luo G."/>
            <person name="Schluter A."/>
            <person name="Konstantinidis K.T."/>
            <person name="Angelidaki I."/>
        </authorList>
    </citation>
    <scope>NUCLEOTIDE SEQUENCE [LARGE SCALE GENOMIC DNA]</scope>
    <source>
        <strain evidence="6">AS05jafATM_4</strain>
    </source>
</reference>
<evidence type="ECO:0000256" key="2">
    <source>
        <dbReference type="ARBA" id="ARBA00011475"/>
    </source>
</evidence>
<proteinExistence type="inferred from homology"/>
<keyword evidence="3 6" id="KW-0808">Transferase</keyword>
<protein>
    <submittedName>
        <fullName evidence="6">Bifunctional ornithine acetyltransferase/N-acetylglutamate synthase</fullName>
    </submittedName>
</protein>
<comment type="subunit">
    <text evidence="2">Heterotetramer of two alpha and two beta chains.</text>
</comment>
<feature type="non-terminal residue" evidence="6">
    <location>
        <position position="1"/>
    </location>
</feature>
<evidence type="ECO:0000256" key="3">
    <source>
        <dbReference type="ARBA" id="ARBA00022679"/>
    </source>
</evidence>
<evidence type="ECO:0000256" key="5">
    <source>
        <dbReference type="ARBA" id="ARBA00023315"/>
    </source>
</evidence>
<dbReference type="Proteomes" id="UP000553059">
    <property type="component" value="Unassembled WGS sequence"/>
</dbReference>